<proteinExistence type="predicted"/>
<dbReference type="RefSeq" id="WP_184263644.1">
    <property type="nucleotide sequence ID" value="NZ_JACIIX010000007.1"/>
</dbReference>
<organism evidence="2 3">
    <name type="scientific">Novispirillum itersonii</name>
    <name type="common">Aquaspirillum itersonii</name>
    <dbReference type="NCBI Taxonomy" id="189"/>
    <lineage>
        <taxon>Bacteria</taxon>
        <taxon>Pseudomonadati</taxon>
        <taxon>Pseudomonadota</taxon>
        <taxon>Alphaproteobacteria</taxon>
        <taxon>Rhodospirillales</taxon>
        <taxon>Novispirillaceae</taxon>
        <taxon>Novispirillum</taxon>
    </lineage>
</organism>
<feature type="transmembrane region" description="Helical" evidence="1">
    <location>
        <begin position="44"/>
        <end position="65"/>
    </location>
</feature>
<keyword evidence="3" id="KW-1185">Reference proteome</keyword>
<evidence type="ECO:0000313" key="2">
    <source>
        <dbReference type="EMBL" id="MBB6210827.1"/>
    </source>
</evidence>
<keyword evidence="1" id="KW-0472">Membrane</keyword>
<accession>A0A7X0DP30</accession>
<evidence type="ECO:0000313" key="3">
    <source>
        <dbReference type="Proteomes" id="UP000544872"/>
    </source>
</evidence>
<dbReference type="EMBL" id="JACIIX010000007">
    <property type="protein sequence ID" value="MBB6210827.1"/>
    <property type="molecule type" value="Genomic_DNA"/>
</dbReference>
<keyword evidence="1" id="KW-0812">Transmembrane</keyword>
<gene>
    <name evidence="2" type="ORF">FHS48_002252</name>
</gene>
<evidence type="ECO:0000256" key="1">
    <source>
        <dbReference type="SAM" id="Phobius"/>
    </source>
</evidence>
<keyword evidence="1" id="KW-1133">Transmembrane helix</keyword>
<feature type="transmembrane region" description="Helical" evidence="1">
    <location>
        <begin position="12"/>
        <end position="38"/>
    </location>
</feature>
<reference evidence="2 3" key="1">
    <citation type="submission" date="2020-08" db="EMBL/GenBank/DDBJ databases">
        <title>Genomic Encyclopedia of Type Strains, Phase IV (KMG-IV): sequencing the most valuable type-strain genomes for metagenomic binning, comparative biology and taxonomic classification.</title>
        <authorList>
            <person name="Goeker M."/>
        </authorList>
    </citation>
    <scope>NUCLEOTIDE SEQUENCE [LARGE SCALE GENOMIC DNA]</scope>
    <source>
        <strain evidence="2 3">DSM 11590</strain>
    </source>
</reference>
<name>A0A7X0DP30_NOVIT</name>
<dbReference type="Proteomes" id="UP000544872">
    <property type="component" value="Unassembled WGS sequence"/>
</dbReference>
<protein>
    <submittedName>
        <fullName evidence="2">Uncharacterized protein</fullName>
    </submittedName>
</protein>
<sequence>MPTLPQSGPLLSGTLSAFGHGLGALGTGITALSAVLSLTDPSPASLTVAAVGATAGLPLMALYALTLGRILRRRPLTMHLSVDAETLILRFTCGKHALRTVCYRLSEITDCGLTPVDSGFSSLWRPYLGFGQPPRRRPLPLSCRADLRRIPPEQFEALLAATVTLLAQHQPQALFRLHRDGAAYG</sequence>
<dbReference type="AlphaFoldDB" id="A0A7X0DP30"/>
<comment type="caution">
    <text evidence="2">The sequence shown here is derived from an EMBL/GenBank/DDBJ whole genome shotgun (WGS) entry which is preliminary data.</text>
</comment>